<dbReference type="Pfam" id="PF00829">
    <property type="entry name" value="Ribosomal_L21p"/>
    <property type="match status" value="1"/>
</dbReference>
<dbReference type="InterPro" id="IPR036164">
    <property type="entry name" value="bL21-like_sf"/>
</dbReference>
<evidence type="ECO:0000256" key="5">
    <source>
        <dbReference type="RuleBase" id="RU000562"/>
    </source>
</evidence>
<evidence type="ECO:0000256" key="6">
    <source>
        <dbReference type="SAM" id="MobiDB-lite"/>
    </source>
</evidence>
<dbReference type="Proteomes" id="UP000326202">
    <property type="component" value="Chromosome"/>
</dbReference>
<proteinExistence type="inferred from homology"/>
<organism evidence="7 8">
    <name type="scientific">Hypericibacter terrae</name>
    <dbReference type="NCBI Taxonomy" id="2602015"/>
    <lineage>
        <taxon>Bacteria</taxon>
        <taxon>Pseudomonadati</taxon>
        <taxon>Pseudomonadota</taxon>
        <taxon>Alphaproteobacteria</taxon>
        <taxon>Rhodospirillales</taxon>
        <taxon>Dongiaceae</taxon>
        <taxon>Hypericibacter</taxon>
    </lineage>
</organism>
<keyword evidence="3 4" id="KW-0687">Ribonucleoprotein</keyword>
<dbReference type="PANTHER" id="PTHR21349:SF0">
    <property type="entry name" value="LARGE RIBOSOMAL SUBUNIT PROTEIN BL21M"/>
    <property type="match status" value="1"/>
</dbReference>
<accession>A0A5J6MPY4</accession>
<dbReference type="EMBL" id="CP042906">
    <property type="protein sequence ID" value="QEX19504.1"/>
    <property type="molecule type" value="Genomic_DNA"/>
</dbReference>
<comment type="similarity">
    <text evidence="1 4 5">Belongs to the bacterial ribosomal protein bL21 family.</text>
</comment>
<dbReference type="HAMAP" id="MF_01363">
    <property type="entry name" value="Ribosomal_bL21"/>
    <property type="match status" value="1"/>
</dbReference>
<dbReference type="GO" id="GO:0005840">
    <property type="term" value="C:ribosome"/>
    <property type="evidence" value="ECO:0007669"/>
    <property type="project" value="UniProtKB-KW"/>
</dbReference>
<feature type="compositionally biased region" description="Basic residues" evidence="6">
    <location>
        <begin position="162"/>
        <end position="179"/>
    </location>
</feature>
<name>A0A5J6MPY4_9PROT</name>
<dbReference type="InterPro" id="IPR001787">
    <property type="entry name" value="Ribosomal_bL21"/>
</dbReference>
<dbReference type="KEGG" id="htq:FRZ44_48180"/>
<feature type="compositionally biased region" description="Basic residues" evidence="6">
    <location>
        <begin position="140"/>
        <end position="150"/>
    </location>
</feature>
<evidence type="ECO:0000256" key="1">
    <source>
        <dbReference type="ARBA" id="ARBA00008563"/>
    </source>
</evidence>
<evidence type="ECO:0000313" key="7">
    <source>
        <dbReference type="EMBL" id="QEX19504.1"/>
    </source>
</evidence>
<dbReference type="NCBIfam" id="TIGR00061">
    <property type="entry name" value="L21"/>
    <property type="match status" value="1"/>
</dbReference>
<dbReference type="GO" id="GO:0005737">
    <property type="term" value="C:cytoplasm"/>
    <property type="evidence" value="ECO:0007669"/>
    <property type="project" value="UniProtKB-ARBA"/>
</dbReference>
<dbReference type="GO" id="GO:0006412">
    <property type="term" value="P:translation"/>
    <property type="evidence" value="ECO:0007669"/>
    <property type="project" value="UniProtKB-UniRule"/>
</dbReference>
<keyword evidence="4 5" id="KW-0694">RNA-binding</keyword>
<dbReference type="AlphaFoldDB" id="A0A5J6MPY4"/>
<evidence type="ECO:0000256" key="2">
    <source>
        <dbReference type="ARBA" id="ARBA00022980"/>
    </source>
</evidence>
<keyword evidence="2 4" id="KW-0689">Ribosomal protein</keyword>
<keyword evidence="4 5" id="KW-0699">rRNA-binding</keyword>
<protein>
    <recommendedName>
        <fullName evidence="4">Large ribosomal subunit protein bL21</fullName>
    </recommendedName>
</protein>
<feature type="compositionally biased region" description="Low complexity" evidence="6">
    <location>
        <begin position="151"/>
        <end position="161"/>
    </location>
</feature>
<gene>
    <name evidence="4" type="primary">rplU</name>
    <name evidence="7" type="ORF">FRZ44_48180</name>
</gene>
<dbReference type="OrthoDB" id="9813334at2"/>
<dbReference type="InterPro" id="IPR028909">
    <property type="entry name" value="bL21-like"/>
</dbReference>
<evidence type="ECO:0000256" key="4">
    <source>
        <dbReference type="HAMAP-Rule" id="MF_01363"/>
    </source>
</evidence>
<dbReference type="GO" id="GO:1990904">
    <property type="term" value="C:ribonucleoprotein complex"/>
    <property type="evidence" value="ECO:0007669"/>
    <property type="project" value="UniProtKB-KW"/>
</dbReference>
<keyword evidence="8" id="KW-1185">Reference proteome</keyword>
<evidence type="ECO:0000256" key="3">
    <source>
        <dbReference type="ARBA" id="ARBA00023274"/>
    </source>
</evidence>
<comment type="function">
    <text evidence="4 5">This protein binds to 23S rRNA in the presence of protein L20.</text>
</comment>
<sequence>MFAVFRTGGKQYKVAKNDIIRVETVPGSSGDFVQFNEVLMIGDGSQTTVGKPLVAGASVAATLIDQIKADKVIIFKKKRRHNYRRKRGHRQPLSLLRVVDILTDGKTLDASAKDAAKSAAQANAEKSKASHTALTATTGAKRKAAVKKPAVKAAPKAAAKSAGKKPAAKKKAASKKSEE</sequence>
<reference evidence="7 8" key="1">
    <citation type="submission" date="2019-08" db="EMBL/GenBank/DDBJ databases">
        <title>Hyperibacter terrae gen. nov., sp. nov. and Hyperibacter viscosus sp. nov., two new members in the family Rhodospirillaceae isolated from the rhizosphere of Hypericum perforatum.</title>
        <authorList>
            <person name="Noviana Z."/>
        </authorList>
    </citation>
    <scope>NUCLEOTIDE SEQUENCE [LARGE SCALE GENOMIC DNA]</scope>
    <source>
        <strain evidence="7 8">R5913</strain>
    </source>
</reference>
<dbReference type="GO" id="GO:0003735">
    <property type="term" value="F:structural constituent of ribosome"/>
    <property type="evidence" value="ECO:0007669"/>
    <property type="project" value="InterPro"/>
</dbReference>
<dbReference type="PANTHER" id="PTHR21349">
    <property type="entry name" value="50S RIBOSOMAL PROTEIN L21"/>
    <property type="match status" value="1"/>
</dbReference>
<comment type="subunit">
    <text evidence="4">Part of the 50S ribosomal subunit. Contacts protein L20.</text>
</comment>
<dbReference type="SUPFAM" id="SSF141091">
    <property type="entry name" value="L21p-like"/>
    <property type="match status" value="1"/>
</dbReference>
<feature type="region of interest" description="Disordered" evidence="6">
    <location>
        <begin position="122"/>
        <end position="179"/>
    </location>
</feature>
<dbReference type="GO" id="GO:0019843">
    <property type="term" value="F:rRNA binding"/>
    <property type="evidence" value="ECO:0007669"/>
    <property type="project" value="UniProtKB-UniRule"/>
</dbReference>
<evidence type="ECO:0000313" key="8">
    <source>
        <dbReference type="Proteomes" id="UP000326202"/>
    </source>
</evidence>